<protein>
    <recommendedName>
        <fullName evidence="5">Medium-chain acyl-CoA ligase ACSF2, mitochondrial</fullName>
        <ecNumber evidence="4">6.2.1.2</ecNumber>
    </recommendedName>
</protein>
<evidence type="ECO:0000256" key="3">
    <source>
        <dbReference type="ARBA" id="ARBA00037247"/>
    </source>
</evidence>
<dbReference type="InterPro" id="IPR000873">
    <property type="entry name" value="AMP-dep_synth/lig_dom"/>
</dbReference>
<dbReference type="SUPFAM" id="SSF56801">
    <property type="entry name" value="Acetyl-CoA synthetase-like"/>
    <property type="match status" value="1"/>
</dbReference>
<dbReference type="InterPro" id="IPR025110">
    <property type="entry name" value="AMP-bd_C"/>
</dbReference>
<name>A0A819H1C8_9BILA</name>
<comment type="catalytic activity">
    <reaction evidence="7">
        <text>a medium-chain fatty acid + ATP + CoA = a medium-chain fatty acyl-CoA + AMP + diphosphate</text>
        <dbReference type="Rhea" id="RHEA:48340"/>
        <dbReference type="ChEBI" id="CHEBI:30616"/>
        <dbReference type="ChEBI" id="CHEBI:33019"/>
        <dbReference type="ChEBI" id="CHEBI:57287"/>
        <dbReference type="ChEBI" id="CHEBI:59558"/>
        <dbReference type="ChEBI" id="CHEBI:90546"/>
        <dbReference type="ChEBI" id="CHEBI:456215"/>
        <dbReference type="EC" id="6.2.1.2"/>
    </reaction>
</comment>
<gene>
    <name evidence="11" type="ORF">UXM345_LOCUS9954</name>
</gene>
<comment type="similarity">
    <text evidence="1">Belongs to the ATP-dependent AMP-binding enzyme family.</text>
</comment>
<evidence type="ECO:0000256" key="7">
    <source>
        <dbReference type="ARBA" id="ARBA00048277"/>
    </source>
</evidence>
<keyword evidence="8" id="KW-0175">Coiled coil</keyword>
<dbReference type="Gene3D" id="2.30.38.10">
    <property type="entry name" value="Luciferase, Domain 3"/>
    <property type="match status" value="1"/>
</dbReference>
<comment type="caution">
    <text evidence="11">The sequence shown here is derived from an EMBL/GenBank/DDBJ whole genome shotgun (WGS) entry which is preliminary data.</text>
</comment>
<dbReference type="Pfam" id="PF13193">
    <property type="entry name" value="AMP-binding_C"/>
    <property type="match status" value="1"/>
</dbReference>
<dbReference type="Pfam" id="PF00501">
    <property type="entry name" value="AMP-binding"/>
    <property type="match status" value="1"/>
</dbReference>
<evidence type="ECO:0000256" key="4">
    <source>
        <dbReference type="ARBA" id="ARBA00039009"/>
    </source>
</evidence>
<dbReference type="GO" id="GO:0006631">
    <property type="term" value="P:fatty acid metabolic process"/>
    <property type="evidence" value="ECO:0007669"/>
    <property type="project" value="TreeGrafter"/>
</dbReference>
<dbReference type="Gene3D" id="3.40.50.980">
    <property type="match status" value="2"/>
</dbReference>
<evidence type="ECO:0000259" key="10">
    <source>
        <dbReference type="Pfam" id="PF13193"/>
    </source>
</evidence>
<dbReference type="PROSITE" id="PS00455">
    <property type="entry name" value="AMP_BINDING"/>
    <property type="match status" value="1"/>
</dbReference>
<organism evidence="11 12">
    <name type="scientific">Rotaria magnacalcarata</name>
    <dbReference type="NCBI Taxonomy" id="392030"/>
    <lineage>
        <taxon>Eukaryota</taxon>
        <taxon>Metazoa</taxon>
        <taxon>Spiralia</taxon>
        <taxon>Gnathifera</taxon>
        <taxon>Rotifera</taxon>
        <taxon>Eurotatoria</taxon>
        <taxon>Bdelloidea</taxon>
        <taxon>Philodinida</taxon>
        <taxon>Philodinidae</taxon>
        <taxon>Rotaria</taxon>
    </lineage>
</organism>
<accession>A0A819H1C8</accession>
<dbReference type="Gene3D" id="3.30.300.30">
    <property type="match status" value="1"/>
</dbReference>
<dbReference type="EC" id="6.2.1.2" evidence="4"/>
<evidence type="ECO:0000259" key="9">
    <source>
        <dbReference type="Pfam" id="PF00501"/>
    </source>
</evidence>
<evidence type="ECO:0000256" key="6">
    <source>
        <dbReference type="ARBA" id="ARBA00047319"/>
    </source>
</evidence>
<evidence type="ECO:0000256" key="5">
    <source>
        <dbReference type="ARBA" id="ARBA00039638"/>
    </source>
</evidence>
<evidence type="ECO:0000313" key="11">
    <source>
        <dbReference type="EMBL" id="CAF3890116.1"/>
    </source>
</evidence>
<feature type="coiled-coil region" evidence="8">
    <location>
        <begin position="9"/>
        <end position="39"/>
    </location>
</feature>
<feature type="domain" description="AMP-binding enzyme C-terminal" evidence="10">
    <location>
        <begin position="608"/>
        <end position="684"/>
    </location>
</feature>
<dbReference type="InterPro" id="IPR045851">
    <property type="entry name" value="AMP-bd_C_sf"/>
</dbReference>
<dbReference type="EMBL" id="CAJOBF010000927">
    <property type="protein sequence ID" value="CAF3890116.1"/>
    <property type="molecule type" value="Genomic_DNA"/>
</dbReference>
<keyword evidence="2" id="KW-0436">Ligase</keyword>
<evidence type="ECO:0000256" key="1">
    <source>
        <dbReference type="ARBA" id="ARBA00006432"/>
    </source>
</evidence>
<comment type="function">
    <text evidence="3">Acyl-CoA synthases catalyze the initial reaction in fatty acid metabolism, by forming a thioester with CoA. Has some preference toward medium-chain substrates. Plays a role in adipocyte differentiation.</text>
</comment>
<evidence type="ECO:0000256" key="2">
    <source>
        <dbReference type="ARBA" id="ARBA00022598"/>
    </source>
</evidence>
<dbReference type="Proteomes" id="UP000663842">
    <property type="component" value="Unassembled WGS sequence"/>
</dbReference>
<comment type="catalytic activity">
    <reaction evidence="6">
        <text>octanoate + ATP + CoA = octanoyl-CoA + AMP + diphosphate</text>
        <dbReference type="Rhea" id="RHEA:33631"/>
        <dbReference type="ChEBI" id="CHEBI:25646"/>
        <dbReference type="ChEBI" id="CHEBI:30616"/>
        <dbReference type="ChEBI" id="CHEBI:33019"/>
        <dbReference type="ChEBI" id="CHEBI:57287"/>
        <dbReference type="ChEBI" id="CHEBI:57386"/>
        <dbReference type="ChEBI" id="CHEBI:456215"/>
    </reaction>
</comment>
<dbReference type="PANTHER" id="PTHR43201">
    <property type="entry name" value="ACYL-COA SYNTHETASE"/>
    <property type="match status" value="1"/>
</dbReference>
<dbReference type="GO" id="GO:0031956">
    <property type="term" value="F:medium-chain fatty acid-CoA ligase activity"/>
    <property type="evidence" value="ECO:0007669"/>
    <property type="project" value="UniProtKB-EC"/>
</dbReference>
<sequence>MGKIDQWEKESINKIRQSAEEARREVEKLTNQSKSIIREEFCHLTKRLRKAREEADFVDTDIRTWKAKLEKIKQDFTTISSSGTMLTESTNTLIAKICIASTITSNEPLMFALKIDRLIIGTLRARITVGIRKRDNSTKQLRLSYCHHAMPFPMVYKTLSQNFDVIADQYSDDECLVFKGEQKRYTYKTFKEEVDNIAASLLDLGFKKYDRLAVWLPNTSENVTISYAASKLGLIKVNINPAYVERELQYCINKVGCKGILLSSSIKSLNTFEILRRLVPELNEGVSSTSELSAKAVPTLKHVILTGEKTFVPNVYSYEDLLRRGAQLSHKNLIERQASVDPDTPVEIFYTSGTTGQPKAATLTNFGIYNLILSQRKLFGQTFTRLCIPIPMFHIFSEMVGVLNAAVAPCHLTFPAVLPDTIATMRAIQEEKCTALIGAPIIFRDILTHPDPKKYDLTSLIFGLSGASSMHIDFLRQVEKEIPVTRMAQAYGMTETAGIITCSMWAGDNDVKRRLSSIGQPMPGLELKLVDQQGNIVPIGTSGEIWTRGHSVMCEYYGDAEKTQETITHSRWLKTGDVGRMDEDGYVYFVGRQKEIIIRGGINIYPVEIENTIAEYPHVLDAQVFSIPSERYDEDVCAWIRLKPDAPKCDIEDIRNFLKDRLAFFKIPTHMRIVDKFIMTPTGKAQKFKMSEIMTKELEKNKEKH</sequence>
<feature type="domain" description="AMP-dependent synthetase/ligase" evidence="9">
    <location>
        <begin position="165"/>
        <end position="557"/>
    </location>
</feature>
<dbReference type="InterPro" id="IPR020845">
    <property type="entry name" value="AMP-binding_CS"/>
</dbReference>
<proteinExistence type="inferred from homology"/>
<reference evidence="11" key="1">
    <citation type="submission" date="2021-02" db="EMBL/GenBank/DDBJ databases">
        <authorList>
            <person name="Nowell W R."/>
        </authorList>
    </citation>
    <scope>NUCLEOTIDE SEQUENCE</scope>
</reference>
<evidence type="ECO:0000313" key="12">
    <source>
        <dbReference type="Proteomes" id="UP000663842"/>
    </source>
</evidence>
<evidence type="ECO:0000256" key="8">
    <source>
        <dbReference type="SAM" id="Coils"/>
    </source>
</evidence>
<dbReference type="PANTHER" id="PTHR43201:SF5">
    <property type="entry name" value="MEDIUM-CHAIN ACYL-COA LIGASE ACSF2, MITOCHONDRIAL"/>
    <property type="match status" value="1"/>
</dbReference>
<dbReference type="AlphaFoldDB" id="A0A819H1C8"/>